<organism evidence="1 2">
    <name type="scientific">Trichlorobacter ammonificans</name>
    <dbReference type="NCBI Taxonomy" id="2916410"/>
    <lineage>
        <taxon>Bacteria</taxon>
        <taxon>Pseudomonadati</taxon>
        <taxon>Thermodesulfobacteriota</taxon>
        <taxon>Desulfuromonadia</taxon>
        <taxon>Geobacterales</taxon>
        <taxon>Geobacteraceae</taxon>
        <taxon>Trichlorobacter</taxon>
    </lineage>
</organism>
<dbReference type="Proteomes" id="UP001295463">
    <property type="component" value="Chromosome"/>
</dbReference>
<dbReference type="Gene3D" id="3.40.50.150">
    <property type="entry name" value="Vaccinia Virus protein VP39"/>
    <property type="match status" value="1"/>
</dbReference>
<evidence type="ECO:0000313" key="1">
    <source>
        <dbReference type="EMBL" id="CAH2031078.1"/>
    </source>
</evidence>
<dbReference type="Pfam" id="PF13489">
    <property type="entry name" value="Methyltransf_23"/>
    <property type="match status" value="1"/>
</dbReference>
<protein>
    <submittedName>
        <fullName evidence="1">Ubiquinone/menaquinone biosynthesis protein</fullName>
    </submittedName>
</protein>
<proteinExistence type="predicted"/>
<evidence type="ECO:0000313" key="2">
    <source>
        <dbReference type="Proteomes" id="UP001295463"/>
    </source>
</evidence>
<sequence length="234" mass="26729">MTRFGTQNEHRRIEWLKAVLRRIPAGSRILDAGAGEQRFRGLCSHLEYVSQDFARYDGKGDGRGLQTGFWEQADLDIVSDIVSIPVASGSFDAIMCIEVFEHLPEPVLAIKEFSRLLKDGGHLVVTAPFCSLTHFAPYHYATGFNAYFYQKHFADAGFRIVEIVPNGNFFEYLGQEIHRVPEIANRYCHFKLNFFQGIALRLMLRVLEHCSHTDRGSSEMLCFGYHVHAVKIRQ</sequence>
<dbReference type="RefSeq" id="WP_305731921.1">
    <property type="nucleotide sequence ID" value="NZ_OW150024.1"/>
</dbReference>
<dbReference type="InterPro" id="IPR029063">
    <property type="entry name" value="SAM-dependent_MTases_sf"/>
</dbReference>
<keyword evidence="2" id="KW-1185">Reference proteome</keyword>
<name>A0ABM9D770_9BACT</name>
<keyword evidence="1" id="KW-0830">Ubiquinone</keyword>
<accession>A0ABM9D770</accession>
<gene>
    <name evidence="1" type="ORF">GEAMG1_1248</name>
</gene>
<dbReference type="CDD" id="cd02440">
    <property type="entry name" value="AdoMet_MTases"/>
    <property type="match status" value="1"/>
</dbReference>
<dbReference type="SUPFAM" id="SSF53335">
    <property type="entry name" value="S-adenosyl-L-methionine-dependent methyltransferases"/>
    <property type="match status" value="1"/>
</dbReference>
<dbReference type="EMBL" id="OW150024">
    <property type="protein sequence ID" value="CAH2031078.1"/>
    <property type="molecule type" value="Genomic_DNA"/>
</dbReference>
<reference evidence="1 2" key="1">
    <citation type="submission" date="2022-03" db="EMBL/GenBank/DDBJ databases">
        <authorList>
            <person name="Koch H."/>
        </authorList>
    </citation>
    <scope>NUCLEOTIDE SEQUENCE [LARGE SCALE GENOMIC DNA]</scope>
    <source>
        <strain evidence="1 2">G1</strain>
    </source>
</reference>